<accession>X0RJD9</accession>
<organism evidence="1">
    <name type="scientific">marine sediment metagenome</name>
    <dbReference type="NCBI Taxonomy" id="412755"/>
    <lineage>
        <taxon>unclassified sequences</taxon>
        <taxon>metagenomes</taxon>
        <taxon>ecological metagenomes</taxon>
    </lineage>
</organism>
<sequence length="94" mass="10828">MKCRAIIDDYDNLAYYAPAQRVTVPGEKPCSFKARFRVGSLCLCKRHQQLALDGLLDEDGRVAARQTRADVRRYPSKFPHGLYTWARDLEPEEL</sequence>
<proteinExistence type="predicted"/>
<dbReference type="AlphaFoldDB" id="X0RJD9"/>
<gene>
    <name evidence="1" type="ORF">S01H1_17066</name>
</gene>
<protein>
    <submittedName>
        <fullName evidence="1">Uncharacterized protein</fullName>
    </submittedName>
</protein>
<name>X0RJD9_9ZZZZ</name>
<reference evidence="1" key="1">
    <citation type="journal article" date="2014" name="Front. Microbiol.">
        <title>High frequency of phylogenetically diverse reductive dehalogenase-homologous genes in deep subseafloor sedimentary metagenomes.</title>
        <authorList>
            <person name="Kawai M."/>
            <person name="Futagami T."/>
            <person name="Toyoda A."/>
            <person name="Takaki Y."/>
            <person name="Nishi S."/>
            <person name="Hori S."/>
            <person name="Arai W."/>
            <person name="Tsubouchi T."/>
            <person name="Morono Y."/>
            <person name="Uchiyama I."/>
            <person name="Ito T."/>
            <person name="Fujiyama A."/>
            <person name="Inagaki F."/>
            <person name="Takami H."/>
        </authorList>
    </citation>
    <scope>NUCLEOTIDE SEQUENCE</scope>
    <source>
        <strain evidence="1">Expedition CK06-06</strain>
    </source>
</reference>
<dbReference type="EMBL" id="BARS01009018">
    <property type="protein sequence ID" value="GAF68913.1"/>
    <property type="molecule type" value="Genomic_DNA"/>
</dbReference>
<comment type="caution">
    <text evidence="1">The sequence shown here is derived from an EMBL/GenBank/DDBJ whole genome shotgun (WGS) entry which is preliminary data.</text>
</comment>
<evidence type="ECO:0000313" key="1">
    <source>
        <dbReference type="EMBL" id="GAF68913.1"/>
    </source>
</evidence>